<dbReference type="Proteomes" id="UP000324222">
    <property type="component" value="Unassembled WGS sequence"/>
</dbReference>
<keyword evidence="2" id="KW-1185">Reference proteome</keyword>
<sequence>MLGGKAVVWCRLDIHEAGKCARFGVLLEWRREGNESCREWLCVGNEVALVGRIAWLEGRVVIILRMYSFLQTFTS</sequence>
<protein>
    <submittedName>
        <fullName evidence="1">Uncharacterized protein</fullName>
    </submittedName>
</protein>
<name>A0A5B7J6D1_PORTR</name>
<comment type="caution">
    <text evidence="1">The sequence shown here is derived from an EMBL/GenBank/DDBJ whole genome shotgun (WGS) entry which is preliminary data.</text>
</comment>
<organism evidence="1 2">
    <name type="scientific">Portunus trituberculatus</name>
    <name type="common">Swimming crab</name>
    <name type="synonym">Neptunus trituberculatus</name>
    <dbReference type="NCBI Taxonomy" id="210409"/>
    <lineage>
        <taxon>Eukaryota</taxon>
        <taxon>Metazoa</taxon>
        <taxon>Ecdysozoa</taxon>
        <taxon>Arthropoda</taxon>
        <taxon>Crustacea</taxon>
        <taxon>Multicrustacea</taxon>
        <taxon>Malacostraca</taxon>
        <taxon>Eumalacostraca</taxon>
        <taxon>Eucarida</taxon>
        <taxon>Decapoda</taxon>
        <taxon>Pleocyemata</taxon>
        <taxon>Brachyura</taxon>
        <taxon>Eubrachyura</taxon>
        <taxon>Portunoidea</taxon>
        <taxon>Portunidae</taxon>
        <taxon>Portuninae</taxon>
        <taxon>Portunus</taxon>
    </lineage>
</organism>
<proteinExistence type="predicted"/>
<reference evidence="1 2" key="1">
    <citation type="submission" date="2019-05" db="EMBL/GenBank/DDBJ databases">
        <title>Another draft genome of Portunus trituberculatus and its Hox gene families provides insights of decapod evolution.</title>
        <authorList>
            <person name="Jeong J.-H."/>
            <person name="Song I."/>
            <person name="Kim S."/>
            <person name="Choi T."/>
            <person name="Kim D."/>
            <person name="Ryu S."/>
            <person name="Kim W."/>
        </authorList>
    </citation>
    <scope>NUCLEOTIDE SEQUENCE [LARGE SCALE GENOMIC DNA]</scope>
    <source>
        <tissue evidence="1">Muscle</tissue>
    </source>
</reference>
<accession>A0A5B7J6D1</accession>
<evidence type="ECO:0000313" key="1">
    <source>
        <dbReference type="EMBL" id="MPC92270.1"/>
    </source>
</evidence>
<gene>
    <name evidence="1" type="ORF">E2C01_087349</name>
</gene>
<evidence type="ECO:0000313" key="2">
    <source>
        <dbReference type="Proteomes" id="UP000324222"/>
    </source>
</evidence>
<dbReference type="EMBL" id="VSRR010090657">
    <property type="protein sequence ID" value="MPC92270.1"/>
    <property type="molecule type" value="Genomic_DNA"/>
</dbReference>
<dbReference type="AlphaFoldDB" id="A0A5B7J6D1"/>